<dbReference type="Pfam" id="PF02577">
    <property type="entry name" value="BFN_dom"/>
    <property type="match status" value="1"/>
</dbReference>
<protein>
    <recommendedName>
        <fullName evidence="1">BFN domain-containing protein</fullName>
    </recommendedName>
</protein>
<organism evidence="2 3">
    <name type="scientific">Desulfocucumis palustris</name>
    <dbReference type="NCBI Taxonomy" id="1898651"/>
    <lineage>
        <taxon>Bacteria</taxon>
        <taxon>Bacillati</taxon>
        <taxon>Bacillota</taxon>
        <taxon>Clostridia</taxon>
        <taxon>Eubacteriales</taxon>
        <taxon>Desulfocucumaceae</taxon>
        <taxon>Desulfocucumis</taxon>
    </lineage>
</organism>
<dbReference type="AlphaFoldDB" id="A0A2L2XFH7"/>
<dbReference type="PANTHER" id="PTHR15160">
    <property type="entry name" value="VON HIPPEL-LINDAU PROTEIN"/>
    <property type="match status" value="1"/>
</dbReference>
<dbReference type="EMBL" id="BFAV01000155">
    <property type="protein sequence ID" value="GBF34998.1"/>
    <property type="molecule type" value="Genomic_DNA"/>
</dbReference>
<dbReference type="Gene3D" id="3.10.690.10">
    <property type="entry name" value="Bifunctional nuclease domain"/>
    <property type="match status" value="1"/>
</dbReference>
<dbReference type="OrthoDB" id="9788698at2"/>
<dbReference type="InterPro" id="IPR036104">
    <property type="entry name" value="BFN_sf"/>
</dbReference>
<proteinExistence type="predicted"/>
<name>A0A2L2XFH7_9FIRM</name>
<gene>
    <name evidence="2" type="ORF">DCCM_4119</name>
</gene>
<dbReference type="Proteomes" id="UP000239549">
    <property type="component" value="Unassembled WGS sequence"/>
</dbReference>
<sequence>MIKLMIKGFAYDVSGSPIILLTDEEEEKVLPLWIGMLEAHSIALAVEGTELPRPMTHDLILNICKQFNAAISEIIITDLRDNTFYASIYISTETATIPMDARPSDAIALAIRSSAPIYLKNELADNMLSISELIDEETRKEIDKIFNMKDFKKSLH</sequence>
<accession>A0A2L2XFH7</accession>
<dbReference type="InterPro" id="IPR003729">
    <property type="entry name" value="Bi_nuclease_dom"/>
</dbReference>
<evidence type="ECO:0000313" key="3">
    <source>
        <dbReference type="Proteomes" id="UP000239549"/>
    </source>
</evidence>
<evidence type="ECO:0000313" key="2">
    <source>
        <dbReference type="EMBL" id="GBF34998.1"/>
    </source>
</evidence>
<dbReference type="PANTHER" id="PTHR15160:SF1">
    <property type="entry name" value="VON HIPPEL-LINDAU DISEASE TUMOR SUPPRESSOR"/>
    <property type="match status" value="1"/>
</dbReference>
<comment type="caution">
    <text evidence="2">The sequence shown here is derived from an EMBL/GenBank/DDBJ whole genome shotgun (WGS) entry which is preliminary data.</text>
</comment>
<keyword evidence="3" id="KW-1185">Reference proteome</keyword>
<dbReference type="RefSeq" id="WP_104373136.1">
    <property type="nucleotide sequence ID" value="NZ_BFAV01000155.1"/>
</dbReference>
<evidence type="ECO:0000259" key="1">
    <source>
        <dbReference type="PROSITE" id="PS51658"/>
    </source>
</evidence>
<feature type="domain" description="BFN" evidence="1">
    <location>
        <begin position="1"/>
        <end position="131"/>
    </location>
</feature>
<dbReference type="GO" id="GO:0004518">
    <property type="term" value="F:nuclease activity"/>
    <property type="evidence" value="ECO:0007669"/>
    <property type="project" value="InterPro"/>
</dbReference>
<reference evidence="3" key="1">
    <citation type="submission" date="2018-02" db="EMBL/GenBank/DDBJ databases">
        <title>Genome sequence of Desulfocucumis palustris strain NAW-5.</title>
        <authorList>
            <person name="Watanabe M."/>
            <person name="Kojima H."/>
            <person name="Fukui M."/>
        </authorList>
    </citation>
    <scope>NUCLEOTIDE SEQUENCE [LARGE SCALE GENOMIC DNA]</scope>
    <source>
        <strain evidence="3">NAW-5</strain>
    </source>
</reference>
<dbReference type="PROSITE" id="PS51658">
    <property type="entry name" value="BFN"/>
    <property type="match status" value="1"/>
</dbReference>
<dbReference type="SUPFAM" id="SSF103256">
    <property type="entry name" value="Hypothetical protein TM0160"/>
    <property type="match status" value="1"/>
</dbReference>